<organism evidence="8 9">
    <name type="scientific">Igneacidithiobacillus copahuensis</name>
    <dbReference type="NCBI Taxonomy" id="2724909"/>
    <lineage>
        <taxon>Bacteria</taxon>
        <taxon>Pseudomonadati</taxon>
        <taxon>Pseudomonadota</taxon>
        <taxon>Acidithiobacillia</taxon>
        <taxon>Acidithiobacillales</taxon>
        <taxon>Acidithiobacillaceae</taxon>
        <taxon>Igneacidithiobacillus</taxon>
    </lineage>
</organism>
<dbReference type="EMBL" id="JAAXYO010000154">
    <property type="protein sequence ID" value="MBU2788596.1"/>
    <property type="molecule type" value="Genomic_DNA"/>
</dbReference>
<comment type="caution">
    <text evidence="8">The sequence shown here is derived from an EMBL/GenBank/DDBJ whole genome shotgun (WGS) entry which is preliminary data.</text>
</comment>
<keyword evidence="2" id="KW-0229">DNA integration</keyword>
<dbReference type="PROSITE" id="PS51898">
    <property type="entry name" value="TYR_RECOMBINASE"/>
    <property type="match status" value="1"/>
</dbReference>
<proteinExistence type="inferred from homology"/>
<dbReference type="InterPro" id="IPR013762">
    <property type="entry name" value="Integrase-like_cat_sf"/>
</dbReference>
<feature type="domain" description="Tyr recombinase" evidence="6">
    <location>
        <begin position="145"/>
        <end position="315"/>
    </location>
</feature>
<evidence type="ECO:0000256" key="4">
    <source>
        <dbReference type="ARBA" id="ARBA00023172"/>
    </source>
</evidence>
<evidence type="ECO:0000256" key="5">
    <source>
        <dbReference type="PROSITE-ProRule" id="PRU01248"/>
    </source>
</evidence>
<sequence>MYYKNGQYWYVARNKWIPLGKDENEARKTWARLEAGEIPILESSVLIMQRLMDRYIRDVLPGKAIKTQQEQMRQLKTLAAVFGKMVPDEIQPSHIGEYLDRRGREAPVAANREISLLSHVFTKAMRWGFAKSNPCRGVEKNPHKVRDRYITDAEFAAVLRVAPFSVQIAMELAYYTGQRLSDVLNMRWSDVQDGCIMVEQHKTKTRIAIEMGPELLDVIQRARKDGKLRSLYIVSNLHGKPYTKDGFETMFARARAKAGIHDFHFHDIRGKVATDMDNLNAHVHQIQSLLGHKTQKQTEDYIKSKTIRRVRSAAKVLDIVLDKPKNESAKTS</sequence>
<dbReference type="GO" id="GO:0003677">
    <property type="term" value="F:DNA binding"/>
    <property type="evidence" value="ECO:0007669"/>
    <property type="project" value="UniProtKB-UniRule"/>
</dbReference>
<dbReference type="AlphaFoldDB" id="A0AAE2YQU5"/>
<name>A0AAE2YQU5_9PROT</name>
<reference evidence="8" key="1">
    <citation type="journal article" date="2021" name="ISME J.">
        <title>Genomic evolution of the class Acidithiobacillia: deep-branching Proteobacteria living in extreme acidic conditions.</title>
        <authorList>
            <person name="Moya-Beltran A."/>
            <person name="Beard S."/>
            <person name="Rojas-Villalobos C."/>
            <person name="Issotta F."/>
            <person name="Gallardo Y."/>
            <person name="Ulloa R."/>
            <person name="Giaveno A."/>
            <person name="Degli Esposti M."/>
            <person name="Johnson D.B."/>
            <person name="Quatrini R."/>
        </authorList>
    </citation>
    <scope>NUCLEOTIDE SEQUENCE</scope>
    <source>
        <strain evidence="8">VAN18-1</strain>
    </source>
</reference>
<dbReference type="InterPro" id="IPR044068">
    <property type="entry name" value="CB"/>
</dbReference>
<evidence type="ECO:0000313" key="9">
    <source>
        <dbReference type="Proteomes" id="UP001197378"/>
    </source>
</evidence>
<dbReference type="GO" id="GO:0015074">
    <property type="term" value="P:DNA integration"/>
    <property type="evidence" value="ECO:0007669"/>
    <property type="project" value="UniProtKB-KW"/>
</dbReference>
<evidence type="ECO:0000259" key="6">
    <source>
        <dbReference type="PROSITE" id="PS51898"/>
    </source>
</evidence>
<evidence type="ECO:0000313" key="8">
    <source>
        <dbReference type="EMBL" id="MBU2788596.1"/>
    </source>
</evidence>
<keyword evidence="4" id="KW-0233">DNA recombination</keyword>
<keyword evidence="3 5" id="KW-0238">DNA-binding</keyword>
<dbReference type="InterPro" id="IPR050090">
    <property type="entry name" value="Tyrosine_recombinase_XerCD"/>
</dbReference>
<gene>
    <name evidence="8" type="ORF">HFQ13_10380</name>
</gene>
<evidence type="ECO:0000256" key="2">
    <source>
        <dbReference type="ARBA" id="ARBA00022908"/>
    </source>
</evidence>
<dbReference type="PANTHER" id="PTHR30349">
    <property type="entry name" value="PHAGE INTEGRASE-RELATED"/>
    <property type="match status" value="1"/>
</dbReference>
<feature type="domain" description="Core-binding (CB)" evidence="7">
    <location>
        <begin position="46"/>
        <end position="125"/>
    </location>
</feature>
<dbReference type="Gene3D" id="1.10.150.130">
    <property type="match status" value="1"/>
</dbReference>
<dbReference type="Proteomes" id="UP001197378">
    <property type="component" value="Unassembled WGS sequence"/>
</dbReference>
<protein>
    <submittedName>
        <fullName evidence="8">Tyrosine-type recombinase/integrase</fullName>
    </submittedName>
</protein>
<dbReference type="PANTHER" id="PTHR30349:SF41">
    <property type="entry name" value="INTEGRASE_RECOMBINASE PROTEIN MJ0367-RELATED"/>
    <property type="match status" value="1"/>
</dbReference>
<evidence type="ECO:0000256" key="1">
    <source>
        <dbReference type="ARBA" id="ARBA00008857"/>
    </source>
</evidence>
<dbReference type="Pfam" id="PF00589">
    <property type="entry name" value="Phage_integrase"/>
    <property type="match status" value="1"/>
</dbReference>
<dbReference type="InterPro" id="IPR002104">
    <property type="entry name" value="Integrase_catalytic"/>
</dbReference>
<keyword evidence="9" id="KW-1185">Reference proteome</keyword>
<dbReference type="SUPFAM" id="SSF56349">
    <property type="entry name" value="DNA breaking-rejoining enzymes"/>
    <property type="match status" value="1"/>
</dbReference>
<accession>A0AAE2YQU5</accession>
<evidence type="ECO:0000259" key="7">
    <source>
        <dbReference type="PROSITE" id="PS51900"/>
    </source>
</evidence>
<evidence type="ECO:0000256" key="3">
    <source>
        <dbReference type="ARBA" id="ARBA00023125"/>
    </source>
</evidence>
<dbReference type="InterPro" id="IPR011010">
    <property type="entry name" value="DNA_brk_join_enz"/>
</dbReference>
<comment type="similarity">
    <text evidence="1">Belongs to the 'phage' integrase family.</text>
</comment>
<dbReference type="InterPro" id="IPR010998">
    <property type="entry name" value="Integrase_recombinase_N"/>
</dbReference>
<dbReference type="GO" id="GO:0006310">
    <property type="term" value="P:DNA recombination"/>
    <property type="evidence" value="ECO:0007669"/>
    <property type="project" value="UniProtKB-KW"/>
</dbReference>
<dbReference type="PROSITE" id="PS51900">
    <property type="entry name" value="CB"/>
    <property type="match status" value="1"/>
</dbReference>
<dbReference type="Gene3D" id="1.10.443.10">
    <property type="entry name" value="Intergrase catalytic core"/>
    <property type="match status" value="1"/>
</dbReference>